<dbReference type="Gene3D" id="3.40.190.10">
    <property type="entry name" value="Periplasmic binding protein-like II"/>
    <property type="match status" value="2"/>
</dbReference>
<dbReference type="EMBL" id="NBWC01000014">
    <property type="protein sequence ID" value="ORL64260.1"/>
    <property type="molecule type" value="Genomic_DNA"/>
</dbReference>
<dbReference type="RefSeq" id="WP_084856158.1">
    <property type="nucleotide sequence ID" value="NZ_JAOTEI010000044.1"/>
</dbReference>
<dbReference type="AlphaFoldDB" id="A0A1X0ZXH2"/>
<reference evidence="3 4" key="1">
    <citation type="submission" date="2017-04" db="EMBL/GenBank/DDBJ databases">
        <title>Presence of VIM-2 positive Pseudomonas species in chickens and their surrounding environment.</title>
        <authorList>
            <person name="Zhang R."/>
        </authorList>
    </citation>
    <scope>NUCLEOTIDE SEQUENCE [LARGE SCALE GENOMIC DNA]</scope>
    <source>
        <strain evidence="3 4">DZ-C18</strain>
    </source>
</reference>
<evidence type="ECO:0000256" key="2">
    <source>
        <dbReference type="SAM" id="SignalP"/>
    </source>
</evidence>
<organism evidence="3 4">
    <name type="scientific">Pseudomonas putida</name>
    <name type="common">Arthrobacter siderocapsulatus</name>
    <dbReference type="NCBI Taxonomy" id="303"/>
    <lineage>
        <taxon>Bacteria</taxon>
        <taxon>Pseudomonadati</taxon>
        <taxon>Pseudomonadota</taxon>
        <taxon>Gammaproteobacteria</taxon>
        <taxon>Pseudomonadales</taxon>
        <taxon>Pseudomonadaceae</taxon>
        <taxon>Pseudomonas</taxon>
    </lineage>
</organism>
<gene>
    <name evidence="3" type="ORF">B7H17_11690</name>
</gene>
<dbReference type="InterPro" id="IPR006059">
    <property type="entry name" value="SBP"/>
</dbReference>
<evidence type="ECO:0000313" key="3">
    <source>
        <dbReference type="EMBL" id="ORL64260.1"/>
    </source>
</evidence>
<evidence type="ECO:0000313" key="4">
    <source>
        <dbReference type="Proteomes" id="UP000193675"/>
    </source>
</evidence>
<name>A0A1X0ZXH2_PSEPU</name>
<dbReference type="PANTHER" id="PTHR30222:SF2">
    <property type="entry name" value="ABC TRANSPORTER SUBSTRATE-BINDING PROTEIN"/>
    <property type="match status" value="1"/>
</dbReference>
<evidence type="ECO:0000256" key="1">
    <source>
        <dbReference type="ARBA" id="ARBA00022729"/>
    </source>
</evidence>
<sequence length="344" mass="37594">MHKQLKLTALALGLSVAGQALAVDLTVVSFGGANKAAQVKAFYEPWEKAGKGKIVAGEYNGEMAKVKAMVDTNSVSWNLVEVESPELARGCDEGMFEELDPALFGNEADYVPGAIQPCGVGFFVWSTVLAYNADKLKTAPTSWADFWDTKQFPGKRGLRKGAKYTLEFALMADGVAPKDVYKVLATKEGQDRAFKKLDQIKPSIQWWEAGAQPPQYLASGDVVMSSAYNGRIAAVQKESNLKVVWNGGIYDFDAWAIPKGAKDVEEAKKFIAFSVQPEQQKTYSENIAYGPANAKAVSLLSDAVKKDMPTTPENIANQVQIDVAFWADNSEQLEQRFNAWAAKK</sequence>
<dbReference type="Pfam" id="PF13416">
    <property type="entry name" value="SBP_bac_8"/>
    <property type="match status" value="1"/>
</dbReference>
<keyword evidence="1 2" id="KW-0732">Signal</keyword>
<dbReference type="CDD" id="cd13589">
    <property type="entry name" value="PBP2_polyamine_RpCGA009"/>
    <property type="match status" value="1"/>
</dbReference>
<dbReference type="SUPFAM" id="SSF53850">
    <property type="entry name" value="Periplasmic binding protein-like II"/>
    <property type="match status" value="1"/>
</dbReference>
<dbReference type="Proteomes" id="UP000193675">
    <property type="component" value="Unassembled WGS sequence"/>
</dbReference>
<feature type="signal peptide" evidence="2">
    <location>
        <begin position="1"/>
        <end position="22"/>
    </location>
</feature>
<protein>
    <submittedName>
        <fullName evidence="3">Spermidine/putrescine ABC transporter substrate-binding protein</fullName>
    </submittedName>
</protein>
<comment type="caution">
    <text evidence="3">The sequence shown here is derived from an EMBL/GenBank/DDBJ whole genome shotgun (WGS) entry which is preliminary data.</text>
</comment>
<feature type="chain" id="PRO_5013366789" evidence="2">
    <location>
        <begin position="23"/>
        <end position="344"/>
    </location>
</feature>
<proteinExistence type="predicted"/>
<accession>A0A1X0ZXH2</accession>
<dbReference type="PANTHER" id="PTHR30222">
    <property type="entry name" value="SPERMIDINE/PUTRESCINE-BINDING PERIPLASMIC PROTEIN"/>
    <property type="match status" value="1"/>
</dbReference>
<dbReference type="OrthoDB" id="7053620at2"/>